<keyword evidence="2" id="KW-0808">Transferase</keyword>
<dbReference type="RefSeq" id="WP_207163128.1">
    <property type="nucleotide sequence ID" value="NZ_CP071382.1"/>
</dbReference>
<evidence type="ECO:0000313" key="3">
    <source>
        <dbReference type="Proteomes" id="UP000663651"/>
    </source>
</evidence>
<feature type="domain" description="Methyltransferase" evidence="1">
    <location>
        <begin position="49"/>
        <end position="163"/>
    </location>
</feature>
<dbReference type="Pfam" id="PF13679">
    <property type="entry name" value="Methyltransf_32"/>
    <property type="match status" value="1"/>
</dbReference>
<dbReference type="Proteomes" id="UP000663651">
    <property type="component" value="Chromosome"/>
</dbReference>
<accession>A0ABX7Q2M2</accession>
<keyword evidence="2" id="KW-0489">Methyltransferase</keyword>
<dbReference type="PANTHER" id="PTHR13369:SF0">
    <property type="entry name" value="GLUTATHIONE S-TRANSFERASE C-TERMINAL DOMAIN-CONTAINING PROTEIN"/>
    <property type="match status" value="1"/>
</dbReference>
<dbReference type="GO" id="GO:0008168">
    <property type="term" value="F:methyltransferase activity"/>
    <property type="evidence" value="ECO:0007669"/>
    <property type="project" value="UniProtKB-KW"/>
</dbReference>
<organism evidence="2 3">
    <name type="scientific">Geobacter benzoatilyticus</name>
    <dbReference type="NCBI Taxonomy" id="2815309"/>
    <lineage>
        <taxon>Bacteria</taxon>
        <taxon>Pseudomonadati</taxon>
        <taxon>Thermodesulfobacteriota</taxon>
        <taxon>Desulfuromonadia</taxon>
        <taxon>Geobacterales</taxon>
        <taxon>Geobacteraceae</taxon>
        <taxon>Geobacter</taxon>
    </lineage>
</organism>
<reference evidence="2 3" key="1">
    <citation type="submission" date="2021-03" db="EMBL/GenBank/DDBJ databases">
        <title>Geobacter metallireducens gen. nov. sp. nov., a microorganism capable of coupling the complete oxidation of organic compounds to the reduction of iron and other metals.</title>
        <authorList>
            <person name="Li Y."/>
        </authorList>
    </citation>
    <scope>NUCLEOTIDE SEQUENCE [LARGE SCALE GENOMIC DNA]</scope>
    <source>
        <strain evidence="2 3">Jerry-YX</strain>
    </source>
</reference>
<dbReference type="GO" id="GO:0032259">
    <property type="term" value="P:methylation"/>
    <property type="evidence" value="ECO:0007669"/>
    <property type="project" value="UniProtKB-KW"/>
</dbReference>
<keyword evidence="3" id="KW-1185">Reference proteome</keyword>
<gene>
    <name evidence="2" type="ORF">JZM60_14520</name>
</gene>
<sequence>MDRSSRNRLTVNLLPQFAGDTLFDAIARAVCRAGCLPRKELYEAWEVARRVRRRYRGGRIVDLACGHGLLAQILLLLDDTSTTALAVDRRIPKSSSTLVESLEESWPRLKGRIQFVEADLRDVPLHCDDVIVSAHACGGLTDLVLERAVEVGARVAVLPCCHDLSGADLGGLQGWLDGPLAMDVVRVSRLRSLGYRVITQQIPGDITPKNRLLLAEPGW</sequence>
<evidence type="ECO:0000313" key="2">
    <source>
        <dbReference type="EMBL" id="QSV45323.1"/>
    </source>
</evidence>
<protein>
    <submittedName>
        <fullName evidence="2">Methyltransferase</fullName>
    </submittedName>
</protein>
<dbReference type="InterPro" id="IPR025714">
    <property type="entry name" value="Methyltranfer_dom"/>
</dbReference>
<dbReference type="SUPFAM" id="SSF53335">
    <property type="entry name" value="S-adenosyl-L-methionine-dependent methyltransferases"/>
    <property type="match status" value="1"/>
</dbReference>
<dbReference type="EMBL" id="CP071382">
    <property type="protein sequence ID" value="QSV45323.1"/>
    <property type="molecule type" value="Genomic_DNA"/>
</dbReference>
<proteinExistence type="predicted"/>
<dbReference type="Gene3D" id="3.40.50.150">
    <property type="entry name" value="Vaccinia Virus protein VP39"/>
    <property type="match status" value="1"/>
</dbReference>
<evidence type="ECO:0000259" key="1">
    <source>
        <dbReference type="Pfam" id="PF13679"/>
    </source>
</evidence>
<name>A0ABX7Q2M2_9BACT</name>
<dbReference type="InterPro" id="IPR029063">
    <property type="entry name" value="SAM-dependent_MTases_sf"/>
</dbReference>
<dbReference type="PANTHER" id="PTHR13369">
    <property type="match status" value="1"/>
</dbReference>